<feature type="compositionally biased region" description="Basic and acidic residues" evidence="1">
    <location>
        <begin position="48"/>
        <end position="69"/>
    </location>
</feature>
<proteinExistence type="predicted"/>
<dbReference type="Proteomes" id="UP000639643">
    <property type="component" value="Unassembled WGS sequence"/>
</dbReference>
<evidence type="ECO:0000256" key="1">
    <source>
        <dbReference type="SAM" id="MobiDB-lite"/>
    </source>
</evidence>
<feature type="compositionally biased region" description="Basic and acidic residues" evidence="1">
    <location>
        <begin position="1"/>
        <end position="10"/>
    </location>
</feature>
<feature type="region of interest" description="Disordered" evidence="1">
    <location>
        <begin position="1"/>
        <end position="69"/>
    </location>
</feature>
<keyword evidence="3" id="KW-1185">Reference proteome</keyword>
<evidence type="ECO:0000313" key="2">
    <source>
        <dbReference type="EMBL" id="KAF6839330.1"/>
    </source>
</evidence>
<dbReference type="EMBL" id="WIGM01000115">
    <property type="protein sequence ID" value="KAF6839330.1"/>
    <property type="molecule type" value="Genomic_DNA"/>
</dbReference>
<reference evidence="2" key="1">
    <citation type="journal article" date="2020" name="Phytopathology">
        <title>Genome Sequence Resources of Colletotrichum truncatum, C. plurivorum, C. musicola, and C. sojae: Four Species Pathogenic to Soybean (Glycine max).</title>
        <authorList>
            <person name="Rogerio F."/>
            <person name="Boufleur T.R."/>
            <person name="Ciampi-Guillardi M."/>
            <person name="Sukno S.A."/>
            <person name="Thon M.R."/>
            <person name="Massola Junior N.S."/>
            <person name="Baroncelli R."/>
        </authorList>
    </citation>
    <scope>NUCLEOTIDE SEQUENCE</scope>
    <source>
        <strain evidence="2">LFN0074</strain>
    </source>
</reference>
<comment type="caution">
    <text evidence="2">The sequence shown here is derived from an EMBL/GenBank/DDBJ whole genome shotgun (WGS) entry which is preliminary data.</text>
</comment>
<dbReference type="AlphaFoldDB" id="A0A8H6NNJ3"/>
<organism evidence="2 3">
    <name type="scientific">Colletotrichum musicola</name>
    <dbReference type="NCBI Taxonomy" id="2175873"/>
    <lineage>
        <taxon>Eukaryota</taxon>
        <taxon>Fungi</taxon>
        <taxon>Dikarya</taxon>
        <taxon>Ascomycota</taxon>
        <taxon>Pezizomycotina</taxon>
        <taxon>Sordariomycetes</taxon>
        <taxon>Hypocreomycetidae</taxon>
        <taxon>Glomerellales</taxon>
        <taxon>Glomerellaceae</taxon>
        <taxon>Colletotrichum</taxon>
        <taxon>Colletotrichum orchidearum species complex</taxon>
    </lineage>
</organism>
<accession>A0A8H6NNJ3</accession>
<feature type="compositionally biased region" description="Low complexity" evidence="1">
    <location>
        <begin position="11"/>
        <end position="21"/>
    </location>
</feature>
<sequence>MSSTKDEAPGGRRPSSVRGGSLTDDKLKESPLRAGQKLQQSIIVSLETPDRTPGHSADESTEQRDPVRP</sequence>
<name>A0A8H6NNJ3_9PEZI</name>
<gene>
    <name evidence="2" type="ORF">CMUS01_04316</name>
</gene>
<protein>
    <submittedName>
        <fullName evidence="2">Uncharacterized protein</fullName>
    </submittedName>
</protein>
<evidence type="ECO:0000313" key="3">
    <source>
        <dbReference type="Proteomes" id="UP000639643"/>
    </source>
</evidence>